<protein>
    <recommendedName>
        <fullName evidence="2">Outer membrane protein beta-barrel domain-containing protein</fullName>
    </recommendedName>
</protein>
<accession>A0A246FNU1</accession>
<dbReference type="RefSeq" id="WP_088463030.1">
    <property type="nucleotide sequence ID" value="NZ_NIRR01000003.1"/>
</dbReference>
<evidence type="ECO:0000259" key="2">
    <source>
        <dbReference type="Pfam" id="PF13568"/>
    </source>
</evidence>
<dbReference type="OrthoDB" id="949314at2"/>
<feature type="chain" id="PRO_5012919047" description="Outer membrane protein beta-barrel domain-containing protein" evidence="1">
    <location>
        <begin position="23"/>
        <end position="251"/>
    </location>
</feature>
<reference evidence="3 4" key="1">
    <citation type="submission" date="2017-06" db="EMBL/GenBank/DDBJ databases">
        <title>Hymenobacter amundsenii sp. nov. isolated from regoliths in Antarctica.</title>
        <authorList>
            <person name="Sedlacek I."/>
            <person name="Kralova S."/>
            <person name="Pantucek R."/>
            <person name="Svec P."/>
            <person name="Holochova P."/>
            <person name="Stankova E."/>
            <person name="Vrbovska V."/>
            <person name="Busse H.-J."/>
        </authorList>
    </citation>
    <scope>NUCLEOTIDE SEQUENCE [LARGE SCALE GENOMIC DNA]</scope>
    <source>
        <strain evidence="3 4">CCM 8682</strain>
    </source>
</reference>
<dbReference type="EMBL" id="NIRR01000003">
    <property type="protein sequence ID" value="OWP64421.1"/>
    <property type="molecule type" value="Genomic_DNA"/>
</dbReference>
<dbReference type="InterPro" id="IPR025665">
    <property type="entry name" value="Beta-barrel_OMP_2"/>
</dbReference>
<gene>
    <name evidence="3" type="ORF">CDA63_03320</name>
</gene>
<evidence type="ECO:0000256" key="1">
    <source>
        <dbReference type="SAM" id="SignalP"/>
    </source>
</evidence>
<feature type="domain" description="Outer membrane protein beta-barrel" evidence="2">
    <location>
        <begin position="21"/>
        <end position="219"/>
    </location>
</feature>
<keyword evidence="1" id="KW-0732">Signal</keyword>
<name>A0A246FNU1_9BACT</name>
<organism evidence="3 4">
    <name type="scientific">Hymenobacter amundsenii</name>
    <dbReference type="NCBI Taxonomy" id="2006685"/>
    <lineage>
        <taxon>Bacteria</taxon>
        <taxon>Pseudomonadati</taxon>
        <taxon>Bacteroidota</taxon>
        <taxon>Cytophagia</taxon>
        <taxon>Cytophagales</taxon>
        <taxon>Hymenobacteraceae</taxon>
        <taxon>Hymenobacter</taxon>
    </lineage>
</organism>
<evidence type="ECO:0000313" key="3">
    <source>
        <dbReference type="EMBL" id="OWP64421.1"/>
    </source>
</evidence>
<dbReference type="AlphaFoldDB" id="A0A246FNU1"/>
<dbReference type="Proteomes" id="UP000197277">
    <property type="component" value="Unassembled WGS sequence"/>
</dbReference>
<comment type="caution">
    <text evidence="3">The sequence shown here is derived from an EMBL/GenBank/DDBJ whole genome shotgun (WGS) entry which is preliminary data.</text>
</comment>
<sequence length="251" mass="27282">MFCKTAIPLTAATLLSATLAQAQMTVQVGPRVGLNVATAPFKDRRQTYDTKFQSGVEAGVEVALGFGHLSVQPALVYSQKGFQIEDSYQIYYGRETITTSLKESYRLSYLAVPINLVYSFGQGSQSNEGLQLFAGPYVSALMGGKYKYDNEDAIRDGSYVSIATNKAQGKVATGKYYSTSRTDEKFYSRGFDCGFQVGLGYRVGDAQFQLGYSRGLANLGADFGTSNSSSPGPIYSNRVIQASFSYFFGDN</sequence>
<proteinExistence type="predicted"/>
<keyword evidence="4" id="KW-1185">Reference proteome</keyword>
<feature type="signal peptide" evidence="1">
    <location>
        <begin position="1"/>
        <end position="22"/>
    </location>
</feature>
<evidence type="ECO:0000313" key="4">
    <source>
        <dbReference type="Proteomes" id="UP000197277"/>
    </source>
</evidence>
<dbReference type="Pfam" id="PF13568">
    <property type="entry name" value="OMP_b-brl_2"/>
    <property type="match status" value="1"/>
</dbReference>